<dbReference type="GeneID" id="8241787"/>
<feature type="domain" description="DEAD-box RNA helicase Q" evidence="8">
    <location>
        <begin position="1"/>
        <end position="29"/>
    </location>
</feature>
<protein>
    <recommendedName>
        <fullName evidence="11">DEAD/DEAH box helicase</fullName>
    </recommendedName>
</protein>
<dbReference type="KEGG" id="mis:MICPUN_66775"/>
<evidence type="ECO:0000313" key="9">
    <source>
        <dbReference type="EMBL" id="ACO62273.1"/>
    </source>
</evidence>
<sequence length="403" mass="43747">ESFADLGLEEALVAATDSMGLTRPTDIQASAIPKILSGGHFLVASHTGSGKTLTYLLPVIQQMKDAERETGARAKPKRPRVLIVGPTRELAEQVRSVAKAVSHHCKFSSELIIGGEKFATQRQVLDRSLDVVVGTPGRIIKHCEEGNLFLSNVTHVILDEADTLFEAGFGDEVRRLLRPLQKNPEGKQCIVVSATMAEKVAKMVSAELPDLQRIDTPSLHKSAPNLRHRFVDCPGSVDKMAIVEQIVSGDFRSGKKTMVFCNTMPSCQAVEFSLNEAELPVVMYNGDMTAEERKESMREFVEGSHADGTAVVMVCTDLAARGLDFGGGEKGKVDHVVNFDFPMNPIDYIHRSGRTARAGATGKVTNLVAKKDRILAQEIDVAVKMGQPLDSATSSKAVVEARR</sequence>
<dbReference type="FunCoup" id="C1E241">
    <property type="interactions" value="1554"/>
</dbReference>
<keyword evidence="10" id="KW-1185">Reference proteome</keyword>
<keyword evidence="4" id="KW-0067">ATP-binding</keyword>
<dbReference type="InterPro" id="IPR014001">
    <property type="entry name" value="Helicase_ATP-bd"/>
</dbReference>
<dbReference type="CDD" id="cd18787">
    <property type="entry name" value="SF2_C_DEAD"/>
    <property type="match status" value="1"/>
</dbReference>
<evidence type="ECO:0000256" key="5">
    <source>
        <dbReference type="PROSITE-ProRule" id="PRU00552"/>
    </source>
</evidence>
<feature type="domain" description="Helicase C-terminal" evidence="7">
    <location>
        <begin position="242"/>
        <end position="403"/>
    </location>
</feature>
<keyword evidence="2" id="KW-0378">Hydrolase</keyword>
<evidence type="ECO:0000313" key="10">
    <source>
        <dbReference type="Proteomes" id="UP000002009"/>
    </source>
</evidence>
<dbReference type="RefSeq" id="XP_002501015.1">
    <property type="nucleotide sequence ID" value="XM_002500969.1"/>
</dbReference>
<feature type="short sequence motif" description="Q motif" evidence="5">
    <location>
        <begin position="1"/>
        <end position="29"/>
    </location>
</feature>
<evidence type="ECO:0000259" key="7">
    <source>
        <dbReference type="PROSITE" id="PS51194"/>
    </source>
</evidence>
<evidence type="ECO:0000256" key="2">
    <source>
        <dbReference type="ARBA" id="ARBA00022801"/>
    </source>
</evidence>
<feature type="non-terminal residue" evidence="9">
    <location>
        <position position="1"/>
    </location>
</feature>
<dbReference type="OrthoDB" id="10256233at2759"/>
<dbReference type="CDD" id="cd00268">
    <property type="entry name" value="DEADc"/>
    <property type="match status" value="1"/>
</dbReference>
<evidence type="ECO:0000256" key="1">
    <source>
        <dbReference type="ARBA" id="ARBA00022741"/>
    </source>
</evidence>
<evidence type="ECO:0000259" key="8">
    <source>
        <dbReference type="PROSITE" id="PS51195"/>
    </source>
</evidence>
<name>C1E241_MICCC</name>
<dbReference type="GO" id="GO:0016787">
    <property type="term" value="F:hydrolase activity"/>
    <property type="evidence" value="ECO:0007669"/>
    <property type="project" value="UniProtKB-KW"/>
</dbReference>
<dbReference type="Proteomes" id="UP000002009">
    <property type="component" value="Chromosome 3"/>
</dbReference>
<evidence type="ECO:0000259" key="6">
    <source>
        <dbReference type="PROSITE" id="PS51192"/>
    </source>
</evidence>
<dbReference type="Pfam" id="PF00271">
    <property type="entry name" value="Helicase_C"/>
    <property type="match status" value="1"/>
</dbReference>
<dbReference type="InterPro" id="IPR001650">
    <property type="entry name" value="Helicase_C-like"/>
</dbReference>
<evidence type="ECO:0000256" key="3">
    <source>
        <dbReference type="ARBA" id="ARBA00022806"/>
    </source>
</evidence>
<dbReference type="InterPro" id="IPR027417">
    <property type="entry name" value="P-loop_NTPase"/>
</dbReference>
<evidence type="ECO:0008006" key="11">
    <source>
        <dbReference type="Google" id="ProtNLM"/>
    </source>
</evidence>
<accession>C1E241</accession>
<dbReference type="OMA" id="NGDMLMK"/>
<proteinExistence type="predicted"/>
<dbReference type="STRING" id="296587.C1E241"/>
<dbReference type="InterPro" id="IPR014014">
    <property type="entry name" value="RNA_helicase_DEAD_Q_motif"/>
</dbReference>
<feature type="non-terminal residue" evidence="9">
    <location>
        <position position="403"/>
    </location>
</feature>
<dbReference type="GO" id="GO:0003676">
    <property type="term" value="F:nucleic acid binding"/>
    <property type="evidence" value="ECO:0007669"/>
    <property type="project" value="InterPro"/>
</dbReference>
<dbReference type="GO" id="GO:0003724">
    <property type="term" value="F:RNA helicase activity"/>
    <property type="evidence" value="ECO:0007669"/>
    <property type="project" value="InterPro"/>
</dbReference>
<dbReference type="PROSITE" id="PS51192">
    <property type="entry name" value="HELICASE_ATP_BIND_1"/>
    <property type="match status" value="1"/>
</dbReference>
<feature type="domain" description="Helicase ATP-binding" evidence="6">
    <location>
        <begin position="32"/>
        <end position="214"/>
    </location>
</feature>
<dbReference type="InParanoid" id="C1E241"/>
<reference evidence="9 10" key="1">
    <citation type="journal article" date="2009" name="Science">
        <title>Green evolution and dynamic adaptations revealed by genomes of the marine picoeukaryotes Micromonas.</title>
        <authorList>
            <person name="Worden A.Z."/>
            <person name="Lee J.H."/>
            <person name="Mock T."/>
            <person name="Rouze P."/>
            <person name="Simmons M.P."/>
            <person name="Aerts A.L."/>
            <person name="Allen A.E."/>
            <person name="Cuvelier M.L."/>
            <person name="Derelle E."/>
            <person name="Everett M.V."/>
            <person name="Foulon E."/>
            <person name="Grimwood J."/>
            <person name="Gundlach H."/>
            <person name="Henrissat B."/>
            <person name="Napoli C."/>
            <person name="McDonald S.M."/>
            <person name="Parker M.S."/>
            <person name="Rombauts S."/>
            <person name="Salamov A."/>
            <person name="Von Dassow P."/>
            <person name="Badger J.H."/>
            <person name="Coutinho P.M."/>
            <person name="Demir E."/>
            <person name="Dubchak I."/>
            <person name="Gentemann C."/>
            <person name="Eikrem W."/>
            <person name="Gready J.E."/>
            <person name="John U."/>
            <person name="Lanier W."/>
            <person name="Lindquist E.A."/>
            <person name="Lucas S."/>
            <person name="Mayer K.F."/>
            <person name="Moreau H."/>
            <person name="Not F."/>
            <person name="Otillar R."/>
            <person name="Panaud O."/>
            <person name="Pangilinan J."/>
            <person name="Paulsen I."/>
            <person name="Piegu B."/>
            <person name="Poliakov A."/>
            <person name="Robbens S."/>
            <person name="Schmutz J."/>
            <person name="Toulza E."/>
            <person name="Wyss T."/>
            <person name="Zelensky A."/>
            <person name="Zhou K."/>
            <person name="Armbrust E.V."/>
            <person name="Bhattacharya D."/>
            <person name="Goodenough U.W."/>
            <person name="Van de Peer Y."/>
            <person name="Grigoriev I.V."/>
        </authorList>
    </citation>
    <scope>NUCLEOTIDE SEQUENCE [LARGE SCALE GENOMIC DNA]</scope>
    <source>
        <strain evidence="10">RCC299 / NOUM17</strain>
    </source>
</reference>
<dbReference type="GO" id="GO:0005524">
    <property type="term" value="F:ATP binding"/>
    <property type="evidence" value="ECO:0007669"/>
    <property type="project" value="UniProtKB-KW"/>
</dbReference>
<dbReference type="InterPro" id="IPR011545">
    <property type="entry name" value="DEAD/DEAH_box_helicase_dom"/>
</dbReference>
<dbReference type="InterPro" id="IPR044742">
    <property type="entry name" value="DEAD/DEAH_RhlB"/>
</dbReference>
<dbReference type="Gene3D" id="3.40.50.300">
    <property type="entry name" value="P-loop containing nucleotide triphosphate hydrolases"/>
    <property type="match status" value="2"/>
</dbReference>
<dbReference type="EMBL" id="CP001324">
    <property type="protein sequence ID" value="ACO62273.1"/>
    <property type="molecule type" value="Genomic_DNA"/>
</dbReference>
<dbReference type="PROSITE" id="PS51194">
    <property type="entry name" value="HELICASE_CTER"/>
    <property type="match status" value="1"/>
</dbReference>
<evidence type="ECO:0000256" key="4">
    <source>
        <dbReference type="ARBA" id="ARBA00022840"/>
    </source>
</evidence>
<dbReference type="SMART" id="SM00487">
    <property type="entry name" value="DEXDc"/>
    <property type="match status" value="1"/>
</dbReference>
<dbReference type="AlphaFoldDB" id="C1E241"/>
<dbReference type="Pfam" id="PF00270">
    <property type="entry name" value="DEAD"/>
    <property type="match status" value="1"/>
</dbReference>
<keyword evidence="3" id="KW-0347">Helicase</keyword>
<organism evidence="9 10">
    <name type="scientific">Micromonas commoda (strain RCC299 / NOUM17 / CCMP2709)</name>
    <name type="common">Picoplanktonic green alga</name>
    <dbReference type="NCBI Taxonomy" id="296587"/>
    <lineage>
        <taxon>Eukaryota</taxon>
        <taxon>Viridiplantae</taxon>
        <taxon>Chlorophyta</taxon>
        <taxon>Mamiellophyceae</taxon>
        <taxon>Mamiellales</taxon>
        <taxon>Mamiellaceae</taxon>
        <taxon>Micromonas</taxon>
    </lineage>
</organism>
<keyword evidence="1" id="KW-0547">Nucleotide-binding</keyword>
<dbReference type="eggNOG" id="KOG0331">
    <property type="taxonomic scope" value="Eukaryota"/>
</dbReference>
<dbReference type="PROSITE" id="PS51195">
    <property type="entry name" value="Q_MOTIF"/>
    <property type="match status" value="1"/>
</dbReference>
<dbReference type="PANTHER" id="PTHR47960">
    <property type="entry name" value="DEAD-BOX ATP-DEPENDENT RNA HELICASE 50"/>
    <property type="match status" value="1"/>
</dbReference>
<gene>
    <name evidence="9" type="ORF">MICPUN_66775</name>
</gene>
<dbReference type="SMART" id="SM00490">
    <property type="entry name" value="HELICc"/>
    <property type="match status" value="1"/>
</dbReference>
<dbReference type="SUPFAM" id="SSF52540">
    <property type="entry name" value="P-loop containing nucleoside triphosphate hydrolases"/>
    <property type="match status" value="1"/>
</dbReference>